<proteinExistence type="predicted"/>
<reference evidence="1" key="1">
    <citation type="submission" date="2020-06" db="EMBL/GenBank/DDBJ databases">
        <authorList>
            <person name="Li T."/>
            <person name="Hu X."/>
            <person name="Zhang T."/>
            <person name="Song X."/>
            <person name="Zhang H."/>
            <person name="Dai N."/>
            <person name="Sheng W."/>
            <person name="Hou X."/>
            <person name="Wei L."/>
        </authorList>
    </citation>
    <scope>NUCLEOTIDE SEQUENCE</scope>
    <source>
        <strain evidence="1">G01</strain>
        <tissue evidence="1">Leaf</tissue>
    </source>
</reference>
<dbReference type="Pfam" id="PF03004">
    <property type="entry name" value="Transposase_24"/>
    <property type="match status" value="1"/>
</dbReference>
<organism evidence="1">
    <name type="scientific">Sesamum angustifolium</name>
    <dbReference type="NCBI Taxonomy" id="2727405"/>
    <lineage>
        <taxon>Eukaryota</taxon>
        <taxon>Viridiplantae</taxon>
        <taxon>Streptophyta</taxon>
        <taxon>Embryophyta</taxon>
        <taxon>Tracheophyta</taxon>
        <taxon>Spermatophyta</taxon>
        <taxon>Magnoliopsida</taxon>
        <taxon>eudicotyledons</taxon>
        <taxon>Gunneridae</taxon>
        <taxon>Pentapetalae</taxon>
        <taxon>asterids</taxon>
        <taxon>lamiids</taxon>
        <taxon>Lamiales</taxon>
        <taxon>Pedaliaceae</taxon>
        <taxon>Sesamum</taxon>
    </lineage>
</organism>
<reference evidence="1" key="2">
    <citation type="journal article" date="2024" name="Plant">
        <title>Genomic evolution and insights into agronomic trait innovations of Sesamum species.</title>
        <authorList>
            <person name="Miao H."/>
            <person name="Wang L."/>
            <person name="Qu L."/>
            <person name="Liu H."/>
            <person name="Sun Y."/>
            <person name="Le M."/>
            <person name="Wang Q."/>
            <person name="Wei S."/>
            <person name="Zheng Y."/>
            <person name="Lin W."/>
            <person name="Duan Y."/>
            <person name="Cao H."/>
            <person name="Xiong S."/>
            <person name="Wang X."/>
            <person name="Wei L."/>
            <person name="Li C."/>
            <person name="Ma Q."/>
            <person name="Ju M."/>
            <person name="Zhao R."/>
            <person name="Li G."/>
            <person name="Mu C."/>
            <person name="Tian Q."/>
            <person name="Mei H."/>
            <person name="Zhang T."/>
            <person name="Gao T."/>
            <person name="Zhang H."/>
        </authorList>
    </citation>
    <scope>NUCLEOTIDE SEQUENCE</scope>
    <source>
        <strain evidence="1">G01</strain>
    </source>
</reference>
<evidence type="ECO:0000313" key="1">
    <source>
        <dbReference type="EMBL" id="KAL0284135.1"/>
    </source>
</evidence>
<sequence length="168" mass="18934">MRKKLGRYPSRVELFEECYFREDGSPTSLVVQEAIEQMKPLAGQEIHNSNNKEGVPNRDDTFAKVMGVNKHSHVRMYDKHEALNEKLENLSAIVHARAQTVGECDRPNISVASPNNQQLSSSSLRPMRIQVHSYVVLKSLENTNDIVASGYVSQIDSIRVNGQELGRE</sequence>
<comment type="caution">
    <text evidence="1">The sequence shown here is derived from an EMBL/GenBank/DDBJ whole genome shotgun (WGS) entry which is preliminary data.</text>
</comment>
<protein>
    <submittedName>
        <fullName evidence="1">Uncharacterized protein</fullName>
    </submittedName>
</protein>
<dbReference type="AlphaFoldDB" id="A0AAW2IQ40"/>
<gene>
    <name evidence="1" type="ORF">Sangu_2474200</name>
</gene>
<name>A0AAW2IQ40_9LAMI</name>
<dbReference type="InterPro" id="IPR004252">
    <property type="entry name" value="Probable_transposase_24"/>
</dbReference>
<accession>A0AAW2IQ40</accession>
<dbReference type="EMBL" id="JACGWK010001674">
    <property type="protein sequence ID" value="KAL0284135.1"/>
    <property type="molecule type" value="Genomic_DNA"/>
</dbReference>